<dbReference type="EMBL" id="JAIFRP010004452">
    <property type="protein sequence ID" value="KAK2575328.1"/>
    <property type="molecule type" value="Genomic_DNA"/>
</dbReference>
<gene>
    <name evidence="3" type="ORF">KPH14_000873</name>
</gene>
<sequence>MLPTDFKVSELKQKCSSLGLATTGTKPELISRLLEADLDGNWMLDSEEHDRTVVELHSEVSDEGAAEAVSFDRRELEFAKQRAELAERELAVMRREMELLCSGQKRSQPVDGPTTSRTPMRTEGVNDLVAIKRTQSGPGLKFAPKYFGPYEVVRCLRNNRYVVRKVGEHEGPAETSTVVDHMKDWTNEIDN</sequence>
<comment type="caution">
    <text evidence="3">The sequence shown here is derived from an EMBL/GenBank/DDBJ whole genome shotgun (WGS) entry which is preliminary data.</text>
</comment>
<dbReference type="Gene3D" id="1.10.720.30">
    <property type="entry name" value="SAP domain"/>
    <property type="match status" value="1"/>
</dbReference>
<dbReference type="Pfam" id="PF02037">
    <property type="entry name" value="SAP"/>
    <property type="match status" value="1"/>
</dbReference>
<dbReference type="AlphaFoldDB" id="A0AAD9VHZ6"/>
<reference evidence="3" key="1">
    <citation type="submission" date="2021-08" db="EMBL/GenBank/DDBJ databases">
        <authorList>
            <person name="Misof B."/>
            <person name="Oliver O."/>
            <person name="Podsiadlowski L."/>
            <person name="Donath A."/>
            <person name="Peters R."/>
            <person name="Mayer C."/>
            <person name="Rust J."/>
            <person name="Gunkel S."/>
            <person name="Lesny P."/>
            <person name="Martin S."/>
            <person name="Oeyen J.P."/>
            <person name="Petersen M."/>
            <person name="Panagiotis P."/>
            <person name="Wilbrandt J."/>
            <person name="Tanja T."/>
        </authorList>
    </citation>
    <scope>NUCLEOTIDE SEQUENCE</scope>
    <source>
        <strain evidence="3">GBR_01_08_01A</strain>
        <tissue evidence="3">Thorax + abdomen</tissue>
    </source>
</reference>
<dbReference type="SUPFAM" id="SSF68906">
    <property type="entry name" value="SAP domain"/>
    <property type="match status" value="1"/>
</dbReference>
<name>A0AAD9VHZ6_9HYME</name>
<feature type="coiled-coil region" evidence="1">
    <location>
        <begin position="69"/>
        <end position="96"/>
    </location>
</feature>
<protein>
    <recommendedName>
        <fullName evidence="2">SAP domain-containing protein</fullName>
    </recommendedName>
</protein>
<feature type="domain" description="SAP" evidence="2">
    <location>
        <begin position="3"/>
        <end position="37"/>
    </location>
</feature>
<dbReference type="Proteomes" id="UP001258017">
    <property type="component" value="Unassembled WGS sequence"/>
</dbReference>
<organism evidence="3 4">
    <name type="scientific">Odynerus spinipes</name>
    <dbReference type="NCBI Taxonomy" id="1348599"/>
    <lineage>
        <taxon>Eukaryota</taxon>
        <taxon>Metazoa</taxon>
        <taxon>Ecdysozoa</taxon>
        <taxon>Arthropoda</taxon>
        <taxon>Hexapoda</taxon>
        <taxon>Insecta</taxon>
        <taxon>Pterygota</taxon>
        <taxon>Neoptera</taxon>
        <taxon>Endopterygota</taxon>
        <taxon>Hymenoptera</taxon>
        <taxon>Apocrita</taxon>
        <taxon>Aculeata</taxon>
        <taxon>Vespoidea</taxon>
        <taxon>Vespidae</taxon>
        <taxon>Eumeninae</taxon>
        <taxon>Odynerus</taxon>
    </lineage>
</organism>
<evidence type="ECO:0000256" key="1">
    <source>
        <dbReference type="SAM" id="Coils"/>
    </source>
</evidence>
<evidence type="ECO:0000259" key="2">
    <source>
        <dbReference type="PROSITE" id="PS50800"/>
    </source>
</evidence>
<accession>A0AAD9VHZ6</accession>
<evidence type="ECO:0000313" key="4">
    <source>
        <dbReference type="Proteomes" id="UP001258017"/>
    </source>
</evidence>
<dbReference type="SMART" id="SM00513">
    <property type="entry name" value="SAP"/>
    <property type="match status" value="1"/>
</dbReference>
<proteinExistence type="predicted"/>
<dbReference type="PROSITE" id="PS50800">
    <property type="entry name" value="SAP"/>
    <property type="match status" value="1"/>
</dbReference>
<dbReference type="InterPro" id="IPR003034">
    <property type="entry name" value="SAP_dom"/>
</dbReference>
<dbReference type="InterPro" id="IPR036361">
    <property type="entry name" value="SAP_dom_sf"/>
</dbReference>
<reference evidence="3" key="2">
    <citation type="journal article" date="2023" name="Commun. Biol.">
        <title>Intrasexual cuticular hydrocarbon dimorphism in a wasp sheds light on hydrocarbon biosynthesis genes in Hymenoptera.</title>
        <authorList>
            <person name="Moris V.C."/>
            <person name="Podsiadlowski L."/>
            <person name="Martin S."/>
            <person name="Oeyen J.P."/>
            <person name="Donath A."/>
            <person name="Petersen M."/>
            <person name="Wilbrandt J."/>
            <person name="Misof B."/>
            <person name="Liedtke D."/>
            <person name="Thamm M."/>
            <person name="Scheiner R."/>
            <person name="Schmitt T."/>
            <person name="Niehuis O."/>
        </authorList>
    </citation>
    <scope>NUCLEOTIDE SEQUENCE</scope>
    <source>
        <strain evidence="3">GBR_01_08_01A</strain>
    </source>
</reference>
<keyword evidence="4" id="KW-1185">Reference proteome</keyword>
<evidence type="ECO:0000313" key="3">
    <source>
        <dbReference type="EMBL" id="KAK2575328.1"/>
    </source>
</evidence>
<keyword evidence="1" id="KW-0175">Coiled coil</keyword>